<keyword evidence="7" id="KW-0560">Oxidoreductase</keyword>
<dbReference type="InterPro" id="IPR017972">
    <property type="entry name" value="Cyt_P450_CS"/>
</dbReference>
<dbReference type="GO" id="GO:0016705">
    <property type="term" value="F:oxidoreductase activity, acting on paired donors, with incorporation or reduction of molecular oxygen"/>
    <property type="evidence" value="ECO:0007669"/>
    <property type="project" value="InterPro"/>
</dbReference>
<feature type="region of interest" description="Disordered" evidence="8">
    <location>
        <begin position="522"/>
        <end position="572"/>
    </location>
</feature>
<keyword evidence="7" id="KW-0503">Monooxygenase</keyword>
<evidence type="ECO:0000256" key="1">
    <source>
        <dbReference type="ARBA" id="ARBA00001971"/>
    </source>
</evidence>
<comment type="similarity">
    <text evidence="2 7">Belongs to the cytochrome P450 family.</text>
</comment>
<evidence type="ECO:0000256" key="2">
    <source>
        <dbReference type="ARBA" id="ARBA00010617"/>
    </source>
</evidence>
<feature type="binding site" description="axial binding residue" evidence="6">
    <location>
        <position position="591"/>
    </location>
    <ligand>
        <name>heme</name>
        <dbReference type="ChEBI" id="CHEBI:30413"/>
    </ligand>
    <ligandPart>
        <name>Fe</name>
        <dbReference type="ChEBI" id="CHEBI:18248"/>
    </ligandPart>
</feature>
<dbReference type="EMBL" id="SRPO01000438">
    <property type="protein sequence ID" value="KAG5932611.1"/>
    <property type="molecule type" value="Genomic_DNA"/>
</dbReference>
<evidence type="ECO:0000256" key="4">
    <source>
        <dbReference type="ARBA" id="ARBA00022723"/>
    </source>
</evidence>
<dbReference type="GO" id="GO:0004497">
    <property type="term" value="F:monooxygenase activity"/>
    <property type="evidence" value="ECO:0007669"/>
    <property type="project" value="UniProtKB-KW"/>
</dbReference>
<evidence type="ECO:0000313" key="10">
    <source>
        <dbReference type="Proteomes" id="UP000706124"/>
    </source>
</evidence>
<keyword evidence="3 6" id="KW-0349">Heme</keyword>
<reference evidence="9 10" key="1">
    <citation type="journal article" date="2020" name="bioRxiv">
        <title>Whole genome comparisons of ergot fungi reveals the divergence and evolution of species within the genus Claviceps are the result of varying mechanisms driving genome evolution and host range expansion.</title>
        <authorList>
            <person name="Wyka S.A."/>
            <person name="Mondo S.J."/>
            <person name="Liu M."/>
            <person name="Dettman J."/>
            <person name="Nalam V."/>
            <person name="Broders K.D."/>
        </authorList>
    </citation>
    <scope>NUCLEOTIDE SEQUENCE [LARGE SCALE GENOMIC DNA]</scope>
    <source>
        <strain evidence="9 10">CCC 1485</strain>
    </source>
</reference>
<gene>
    <name evidence="9" type="ORF">E4U60_005109</name>
</gene>
<organism evidence="9 10">
    <name type="scientific">Claviceps pazoutovae</name>
    <dbReference type="NCBI Taxonomy" id="1649127"/>
    <lineage>
        <taxon>Eukaryota</taxon>
        <taxon>Fungi</taxon>
        <taxon>Dikarya</taxon>
        <taxon>Ascomycota</taxon>
        <taxon>Pezizomycotina</taxon>
        <taxon>Sordariomycetes</taxon>
        <taxon>Hypocreomycetidae</taxon>
        <taxon>Hypocreales</taxon>
        <taxon>Clavicipitaceae</taxon>
        <taxon>Claviceps</taxon>
    </lineage>
</organism>
<keyword evidence="5 6" id="KW-0408">Iron</keyword>
<dbReference type="InterPro" id="IPR050121">
    <property type="entry name" value="Cytochrome_P450_monoxygenase"/>
</dbReference>
<dbReference type="PRINTS" id="PR00385">
    <property type="entry name" value="P450"/>
</dbReference>
<evidence type="ECO:0000313" key="9">
    <source>
        <dbReference type="EMBL" id="KAG5932611.1"/>
    </source>
</evidence>
<accession>A0A9P7M805</accession>
<dbReference type="GO" id="GO:0020037">
    <property type="term" value="F:heme binding"/>
    <property type="evidence" value="ECO:0007669"/>
    <property type="project" value="InterPro"/>
</dbReference>
<dbReference type="PANTHER" id="PTHR24305:SF166">
    <property type="entry name" value="CYTOCHROME P450 12A4, MITOCHONDRIAL-RELATED"/>
    <property type="match status" value="1"/>
</dbReference>
<dbReference type="Gene3D" id="1.10.630.10">
    <property type="entry name" value="Cytochrome P450"/>
    <property type="match status" value="1"/>
</dbReference>
<name>A0A9P7M805_9HYPO</name>
<dbReference type="AlphaFoldDB" id="A0A9P7M805"/>
<feature type="region of interest" description="Disordered" evidence="8">
    <location>
        <begin position="338"/>
        <end position="368"/>
    </location>
</feature>
<feature type="compositionally biased region" description="Basic and acidic residues" evidence="8">
    <location>
        <begin position="350"/>
        <end position="362"/>
    </location>
</feature>
<dbReference type="Pfam" id="PF00067">
    <property type="entry name" value="p450"/>
    <property type="match status" value="2"/>
</dbReference>
<dbReference type="InterPro" id="IPR002401">
    <property type="entry name" value="Cyt_P450_E_grp-I"/>
</dbReference>
<dbReference type="PRINTS" id="PR00463">
    <property type="entry name" value="EP450I"/>
</dbReference>
<evidence type="ECO:0000256" key="3">
    <source>
        <dbReference type="ARBA" id="ARBA00022617"/>
    </source>
</evidence>
<feature type="compositionally biased region" description="Low complexity" evidence="8">
    <location>
        <begin position="338"/>
        <end position="349"/>
    </location>
</feature>
<comment type="caution">
    <text evidence="9">The sequence shown here is derived from an EMBL/GenBank/DDBJ whole genome shotgun (WGS) entry which is preliminary data.</text>
</comment>
<dbReference type="InterPro" id="IPR036396">
    <property type="entry name" value="Cyt_P450_sf"/>
</dbReference>
<sequence length="691" mass="77182">MLSTLPLVLGAACVYAVFAVVTGLRRNIAVAKGTNLPYVVVPCDQTAQHWLMLSHYYARIIRLFPKLWWEGWLDLTLTDSCYQLDFQRFTRHGDTLLFVSPFSIVVQVSNAEAIRQITSQREKFPKPWEMYTMLAMFGENVVTTEGSVWKAHRKATAATFNEKNSALVFRETIVQTNGMIDSWVGRRVSGNVDDNCNMPLMTVSADVTRLTINIIGYVGFGLRLLWPGQSLPPGMDAAEAKYASLDAPEGYTLCFVDTLVQLLDKILFLLLFPRLLLRMVPFKKARIAAAAHENYVRYLDEMLDEKIKALKAGNPELQERENKEGMDFMGALAQCSFGGSSGASSSTGQKGEKKHDRPERQAHGITNAPALSRDEILGNAFVLFLAGHETSANTIHFTLIHLATNPAAQRLLQRDIDKLVGDTDCSSWDYESLIGPMTTSAIAACINETLRVIPPTPAIPKQVSPQSDQTLSIEGRECALPKGIFILVNAIKAHEDPRHWPYQESKLRPGHDDLRDYRPERWFETRPGPCHQQSNGSDTVSRPRSETPESSGYDSDDGIDDGIQGNREGDASFFRPRRGAFLPFSDGPRRCLGRRVAQVQLMTALLVLFQRYSIELAVDEWASEAQVKEMDRTARTDVYRMAQAASRKTLGRAVSVIALGLHGKTVPMRLVPRGKESFVDWMESAFYVSAR</sequence>
<dbReference type="Proteomes" id="UP000706124">
    <property type="component" value="Unassembled WGS sequence"/>
</dbReference>
<dbReference type="PROSITE" id="PS00086">
    <property type="entry name" value="CYTOCHROME_P450"/>
    <property type="match status" value="1"/>
</dbReference>
<dbReference type="OrthoDB" id="1470350at2759"/>
<comment type="cofactor">
    <cofactor evidence="1 6">
        <name>heme</name>
        <dbReference type="ChEBI" id="CHEBI:30413"/>
    </cofactor>
</comment>
<evidence type="ECO:0000256" key="8">
    <source>
        <dbReference type="SAM" id="MobiDB-lite"/>
    </source>
</evidence>
<dbReference type="PANTHER" id="PTHR24305">
    <property type="entry name" value="CYTOCHROME P450"/>
    <property type="match status" value="1"/>
</dbReference>
<dbReference type="GO" id="GO:0005506">
    <property type="term" value="F:iron ion binding"/>
    <property type="evidence" value="ECO:0007669"/>
    <property type="project" value="InterPro"/>
</dbReference>
<evidence type="ECO:0000256" key="6">
    <source>
        <dbReference type="PIRSR" id="PIRSR602401-1"/>
    </source>
</evidence>
<proteinExistence type="inferred from homology"/>
<keyword evidence="10" id="KW-1185">Reference proteome</keyword>
<evidence type="ECO:0008006" key="11">
    <source>
        <dbReference type="Google" id="ProtNLM"/>
    </source>
</evidence>
<evidence type="ECO:0000256" key="7">
    <source>
        <dbReference type="RuleBase" id="RU000461"/>
    </source>
</evidence>
<dbReference type="InterPro" id="IPR001128">
    <property type="entry name" value="Cyt_P450"/>
</dbReference>
<protein>
    <recommendedName>
        <fullName evidence="11">Cytochrome P450</fullName>
    </recommendedName>
</protein>
<keyword evidence="4 6" id="KW-0479">Metal-binding</keyword>
<dbReference type="SUPFAM" id="SSF48264">
    <property type="entry name" value="Cytochrome P450"/>
    <property type="match status" value="1"/>
</dbReference>
<feature type="compositionally biased region" description="Polar residues" evidence="8">
    <location>
        <begin position="531"/>
        <end position="540"/>
    </location>
</feature>
<evidence type="ECO:0000256" key="5">
    <source>
        <dbReference type="ARBA" id="ARBA00023004"/>
    </source>
</evidence>